<dbReference type="InterPro" id="IPR036388">
    <property type="entry name" value="WH-like_DNA-bd_sf"/>
</dbReference>
<accession>A0ABP7CRZ5</accession>
<dbReference type="Gene3D" id="1.10.10.10">
    <property type="entry name" value="Winged helix-like DNA-binding domain superfamily/Winged helix DNA-binding domain"/>
    <property type="match status" value="1"/>
</dbReference>
<evidence type="ECO:0000313" key="8">
    <source>
        <dbReference type="EMBL" id="GAA3695226.1"/>
    </source>
</evidence>
<dbReference type="NCBIfam" id="TIGR02937">
    <property type="entry name" value="sigma70-ECF"/>
    <property type="match status" value="1"/>
</dbReference>
<keyword evidence="9" id="KW-1185">Reference proteome</keyword>
<dbReference type="PANTHER" id="PTHR43133">
    <property type="entry name" value="RNA POLYMERASE ECF-TYPE SIGMA FACTO"/>
    <property type="match status" value="1"/>
</dbReference>
<dbReference type="InterPro" id="IPR013324">
    <property type="entry name" value="RNA_pol_sigma_r3/r4-like"/>
</dbReference>
<dbReference type="EMBL" id="BAAAYX010000002">
    <property type="protein sequence ID" value="GAA3695226.1"/>
    <property type="molecule type" value="Genomic_DNA"/>
</dbReference>
<comment type="similarity">
    <text evidence="1">Belongs to the sigma-70 factor family. ECF subfamily.</text>
</comment>
<dbReference type="InterPro" id="IPR007627">
    <property type="entry name" value="RNA_pol_sigma70_r2"/>
</dbReference>
<dbReference type="InterPro" id="IPR039425">
    <property type="entry name" value="RNA_pol_sigma-70-like"/>
</dbReference>
<dbReference type="Proteomes" id="UP001500051">
    <property type="component" value="Unassembled WGS sequence"/>
</dbReference>
<sequence>MSGTVEGVPERAFGGVAEATVVGRAQDGDLIAFEQLLRHYQGPLFRLAYRLLGDRGEAEDALQDTMVQVWRKLPGLMEPLVFRSWVYQIMTRRCLSLLRTRSRRGVEPVEADELAELGAGQRVMAGGVGGSPAESAEIEAQLRGLNEVLAQLPEDQRVCWVLRELHELSYAEIAYAMNLSASTVRGRLARARQNLARGMDAWR</sequence>
<dbReference type="SUPFAM" id="SSF88659">
    <property type="entry name" value="Sigma3 and sigma4 domains of RNA polymerase sigma factors"/>
    <property type="match status" value="1"/>
</dbReference>
<proteinExistence type="inferred from homology"/>
<gene>
    <name evidence="8" type="ORF">GCM10022204_08770</name>
</gene>
<keyword evidence="5" id="KW-0804">Transcription</keyword>
<evidence type="ECO:0000256" key="4">
    <source>
        <dbReference type="ARBA" id="ARBA00023125"/>
    </source>
</evidence>
<feature type="domain" description="RNA polymerase sigma factor 70 region 4 type 2" evidence="7">
    <location>
        <begin position="145"/>
        <end position="195"/>
    </location>
</feature>
<protein>
    <submittedName>
        <fullName evidence="8">RNA polymerase sigma factor</fullName>
    </submittedName>
</protein>
<evidence type="ECO:0000259" key="6">
    <source>
        <dbReference type="Pfam" id="PF04542"/>
    </source>
</evidence>
<evidence type="ECO:0000313" key="9">
    <source>
        <dbReference type="Proteomes" id="UP001500051"/>
    </source>
</evidence>
<dbReference type="Gene3D" id="1.10.1740.10">
    <property type="match status" value="1"/>
</dbReference>
<evidence type="ECO:0000256" key="1">
    <source>
        <dbReference type="ARBA" id="ARBA00010641"/>
    </source>
</evidence>
<organism evidence="8 9">
    <name type="scientific">Microlunatus aurantiacus</name>
    <dbReference type="NCBI Taxonomy" id="446786"/>
    <lineage>
        <taxon>Bacteria</taxon>
        <taxon>Bacillati</taxon>
        <taxon>Actinomycetota</taxon>
        <taxon>Actinomycetes</taxon>
        <taxon>Propionibacteriales</taxon>
        <taxon>Propionibacteriaceae</taxon>
        <taxon>Microlunatus</taxon>
    </lineage>
</organism>
<dbReference type="Pfam" id="PF08281">
    <property type="entry name" value="Sigma70_r4_2"/>
    <property type="match status" value="1"/>
</dbReference>
<comment type="caution">
    <text evidence="8">The sequence shown here is derived from an EMBL/GenBank/DDBJ whole genome shotgun (WGS) entry which is preliminary data.</text>
</comment>
<dbReference type="InterPro" id="IPR014284">
    <property type="entry name" value="RNA_pol_sigma-70_dom"/>
</dbReference>
<keyword evidence="2" id="KW-0805">Transcription regulation</keyword>
<name>A0ABP7CRZ5_9ACTN</name>
<dbReference type="InterPro" id="IPR013249">
    <property type="entry name" value="RNA_pol_sigma70_r4_t2"/>
</dbReference>
<dbReference type="CDD" id="cd06171">
    <property type="entry name" value="Sigma70_r4"/>
    <property type="match status" value="1"/>
</dbReference>
<dbReference type="Pfam" id="PF04542">
    <property type="entry name" value="Sigma70_r2"/>
    <property type="match status" value="1"/>
</dbReference>
<dbReference type="InterPro" id="IPR013325">
    <property type="entry name" value="RNA_pol_sigma_r2"/>
</dbReference>
<reference evidence="9" key="1">
    <citation type="journal article" date="2019" name="Int. J. Syst. Evol. Microbiol.">
        <title>The Global Catalogue of Microorganisms (GCM) 10K type strain sequencing project: providing services to taxonomists for standard genome sequencing and annotation.</title>
        <authorList>
            <consortium name="The Broad Institute Genomics Platform"/>
            <consortium name="The Broad Institute Genome Sequencing Center for Infectious Disease"/>
            <person name="Wu L."/>
            <person name="Ma J."/>
        </authorList>
    </citation>
    <scope>NUCLEOTIDE SEQUENCE [LARGE SCALE GENOMIC DNA]</scope>
    <source>
        <strain evidence="9">JCM 16548</strain>
    </source>
</reference>
<dbReference type="SUPFAM" id="SSF88946">
    <property type="entry name" value="Sigma2 domain of RNA polymerase sigma factors"/>
    <property type="match status" value="1"/>
</dbReference>
<evidence type="ECO:0000259" key="7">
    <source>
        <dbReference type="Pfam" id="PF08281"/>
    </source>
</evidence>
<evidence type="ECO:0000256" key="5">
    <source>
        <dbReference type="ARBA" id="ARBA00023163"/>
    </source>
</evidence>
<feature type="domain" description="RNA polymerase sigma-70 region 2" evidence="6">
    <location>
        <begin position="36"/>
        <end position="104"/>
    </location>
</feature>
<dbReference type="RefSeq" id="WP_344811050.1">
    <property type="nucleotide sequence ID" value="NZ_BAAAYX010000002.1"/>
</dbReference>
<dbReference type="PANTHER" id="PTHR43133:SF8">
    <property type="entry name" value="RNA POLYMERASE SIGMA FACTOR HI_1459-RELATED"/>
    <property type="match status" value="1"/>
</dbReference>
<evidence type="ECO:0000256" key="2">
    <source>
        <dbReference type="ARBA" id="ARBA00023015"/>
    </source>
</evidence>
<keyword evidence="4" id="KW-0238">DNA-binding</keyword>
<keyword evidence="3" id="KW-0731">Sigma factor</keyword>
<evidence type="ECO:0000256" key="3">
    <source>
        <dbReference type="ARBA" id="ARBA00023082"/>
    </source>
</evidence>